<dbReference type="InterPro" id="IPR008983">
    <property type="entry name" value="Tumour_necrosis_fac-like_dom"/>
</dbReference>
<evidence type="ECO:0000313" key="6">
    <source>
        <dbReference type="EMBL" id="CAG2234165.1"/>
    </source>
</evidence>
<feature type="domain" description="C1q" evidence="5">
    <location>
        <begin position="53"/>
        <end position="199"/>
    </location>
</feature>
<accession>A0A8S3TK87</accession>
<proteinExistence type="predicted"/>
<organism evidence="6 7">
    <name type="scientific">Mytilus edulis</name>
    <name type="common">Blue mussel</name>
    <dbReference type="NCBI Taxonomy" id="6550"/>
    <lineage>
        <taxon>Eukaryota</taxon>
        <taxon>Metazoa</taxon>
        <taxon>Spiralia</taxon>
        <taxon>Lophotrochozoa</taxon>
        <taxon>Mollusca</taxon>
        <taxon>Bivalvia</taxon>
        <taxon>Autobranchia</taxon>
        <taxon>Pteriomorphia</taxon>
        <taxon>Mytilida</taxon>
        <taxon>Mytiloidea</taxon>
        <taxon>Mytilidae</taxon>
        <taxon>Mytilinae</taxon>
        <taxon>Mytilus</taxon>
    </lineage>
</organism>
<protein>
    <submittedName>
        <fullName evidence="6">C1QL</fullName>
    </submittedName>
</protein>
<dbReference type="Gene3D" id="2.60.120.40">
    <property type="match status" value="1"/>
</dbReference>
<keyword evidence="2" id="KW-0964">Secreted</keyword>
<dbReference type="InterPro" id="IPR001073">
    <property type="entry name" value="C1q_dom"/>
</dbReference>
<comment type="caution">
    <text evidence="6">The sequence shown here is derived from an EMBL/GenBank/DDBJ whole genome shotgun (WGS) entry which is preliminary data.</text>
</comment>
<dbReference type="PROSITE" id="PS50871">
    <property type="entry name" value="C1Q"/>
    <property type="match status" value="1"/>
</dbReference>
<dbReference type="InterPro" id="IPR013783">
    <property type="entry name" value="Ig-like_fold"/>
</dbReference>
<dbReference type="InterPro" id="IPR050822">
    <property type="entry name" value="Cerebellin_Synaptic_Org"/>
</dbReference>
<dbReference type="EMBL" id="CAJPWZ010002226">
    <property type="protein sequence ID" value="CAG2234165.1"/>
    <property type="molecule type" value="Genomic_DNA"/>
</dbReference>
<feature type="signal peptide" evidence="4">
    <location>
        <begin position="1"/>
        <end position="20"/>
    </location>
</feature>
<feature type="chain" id="PRO_5035813364" evidence="4">
    <location>
        <begin position="21"/>
        <end position="331"/>
    </location>
</feature>
<dbReference type="SUPFAM" id="SSF48726">
    <property type="entry name" value="Immunoglobulin"/>
    <property type="match status" value="1"/>
</dbReference>
<keyword evidence="7" id="KW-1185">Reference proteome</keyword>
<dbReference type="SMART" id="SM00110">
    <property type="entry name" value="C1Q"/>
    <property type="match status" value="1"/>
</dbReference>
<sequence>MSNTFFLHIFILLLVGNVKSLPLDETAQAILQHNVDELKQTVVGLTQEVEELKHPKVVAFLAELGGNYFVPTYGQTLVYNQVHLNTGHGYSEYQGVFTAPVSGIYYFNVAVTASESTSNGMHIKIKRNTDEVGFLSFESPMGRWVKRSDAIVIHLNANDKVLNQVTYLKGRPQIATSKIMKILVQTTGQRRIIILEITINRTMQIWKVMLLFYCTMLINVINGTRVKWEISEVPVIFGRDVKLTCKISDKKYSKSRNRMWFGGPDHKTLSLNGKSPNKSKYVTLNEEHGFSLIIKSFSPDDVNYYYRCAYGFHEYRKSLKSTVILKVSTTI</sequence>
<dbReference type="OrthoDB" id="6050313at2759"/>
<evidence type="ECO:0000256" key="4">
    <source>
        <dbReference type="SAM" id="SignalP"/>
    </source>
</evidence>
<comment type="subcellular location">
    <subcellularLocation>
        <location evidence="1">Secreted</location>
    </subcellularLocation>
</comment>
<evidence type="ECO:0000259" key="5">
    <source>
        <dbReference type="PROSITE" id="PS50871"/>
    </source>
</evidence>
<keyword evidence="3 4" id="KW-0732">Signal</keyword>
<dbReference type="Pfam" id="PF00386">
    <property type="entry name" value="C1q"/>
    <property type="match status" value="1"/>
</dbReference>
<dbReference type="Proteomes" id="UP000683360">
    <property type="component" value="Unassembled WGS sequence"/>
</dbReference>
<dbReference type="PANTHER" id="PTHR22923:SF116">
    <property type="entry name" value="C1Q DOMAIN-CONTAINING PROTEIN"/>
    <property type="match status" value="1"/>
</dbReference>
<evidence type="ECO:0000256" key="1">
    <source>
        <dbReference type="ARBA" id="ARBA00004613"/>
    </source>
</evidence>
<evidence type="ECO:0000256" key="3">
    <source>
        <dbReference type="ARBA" id="ARBA00022729"/>
    </source>
</evidence>
<gene>
    <name evidence="6" type="ORF">MEDL_46811</name>
</gene>
<dbReference type="Gene3D" id="2.60.40.10">
    <property type="entry name" value="Immunoglobulins"/>
    <property type="match status" value="1"/>
</dbReference>
<name>A0A8S3TK87_MYTED</name>
<evidence type="ECO:0000256" key="2">
    <source>
        <dbReference type="ARBA" id="ARBA00022525"/>
    </source>
</evidence>
<dbReference type="GO" id="GO:0005576">
    <property type="term" value="C:extracellular region"/>
    <property type="evidence" value="ECO:0007669"/>
    <property type="project" value="UniProtKB-SubCell"/>
</dbReference>
<dbReference type="SUPFAM" id="SSF49842">
    <property type="entry name" value="TNF-like"/>
    <property type="match status" value="1"/>
</dbReference>
<evidence type="ECO:0000313" key="7">
    <source>
        <dbReference type="Proteomes" id="UP000683360"/>
    </source>
</evidence>
<reference evidence="6" key="1">
    <citation type="submission" date="2021-03" db="EMBL/GenBank/DDBJ databases">
        <authorList>
            <person name="Bekaert M."/>
        </authorList>
    </citation>
    <scope>NUCLEOTIDE SEQUENCE</scope>
</reference>
<dbReference type="PRINTS" id="PR00007">
    <property type="entry name" value="COMPLEMNTC1Q"/>
</dbReference>
<dbReference type="AlphaFoldDB" id="A0A8S3TK87"/>
<dbReference type="PANTHER" id="PTHR22923">
    <property type="entry name" value="CEREBELLIN-RELATED"/>
    <property type="match status" value="1"/>
</dbReference>
<dbReference type="InterPro" id="IPR036179">
    <property type="entry name" value="Ig-like_dom_sf"/>
</dbReference>